<dbReference type="GO" id="GO:0006269">
    <property type="term" value="P:DNA replication, synthesis of primer"/>
    <property type="evidence" value="ECO:0007669"/>
    <property type="project" value="UniProtKB-KW"/>
</dbReference>
<dbReference type="InterPro" id="IPR001650">
    <property type="entry name" value="Helicase_C-like"/>
</dbReference>
<keyword evidence="2 12" id="KW-0235">DNA replication</keyword>
<dbReference type="EMBL" id="CP007217">
    <property type="protein sequence ID" value="AJR10255.1"/>
    <property type="molecule type" value="Genomic_DNA"/>
</dbReference>
<keyword evidence="10 12" id="KW-0413">Isomerase</keyword>
<evidence type="ECO:0000256" key="7">
    <source>
        <dbReference type="ARBA" id="ARBA00022833"/>
    </source>
</evidence>
<name>A0A069ZPQ7_CHLMR</name>
<dbReference type="Proteomes" id="UP000260363">
    <property type="component" value="Chromosome"/>
</dbReference>
<dbReference type="CDD" id="cd18804">
    <property type="entry name" value="SF2_C_priA"/>
    <property type="match status" value="1"/>
</dbReference>
<feature type="binding site" evidence="12">
    <location>
        <position position="502"/>
    </location>
    <ligand>
        <name>Zn(2+)</name>
        <dbReference type="ChEBI" id="CHEBI:29105"/>
        <label>1</label>
    </ligand>
</feature>
<dbReference type="Gene3D" id="3.40.50.300">
    <property type="entry name" value="P-loop containing nucleotide triphosphate hydrolases"/>
    <property type="match status" value="2"/>
</dbReference>
<dbReference type="Pfam" id="PF00271">
    <property type="entry name" value="Helicase_C"/>
    <property type="match status" value="1"/>
</dbReference>
<evidence type="ECO:0000256" key="2">
    <source>
        <dbReference type="ARBA" id="ARBA00022705"/>
    </source>
</evidence>
<evidence type="ECO:0000256" key="10">
    <source>
        <dbReference type="ARBA" id="ARBA00023235"/>
    </source>
</evidence>
<dbReference type="NCBIfam" id="NF004066">
    <property type="entry name" value="PRK05580.1-3"/>
    <property type="match status" value="1"/>
</dbReference>
<dbReference type="SUPFAM" id="SSF52540">
    <property type="entry name" value="P-loop containing nucleoside triphosphate hydrolases"/>
    <property type="match status" value="2"/>
</dbReference>
<accession>A0A069ZPQ7</accession>
<keyword evidence="8 12" id="KW-0067">ATP-binding</keyword>
<evidence type="ECO:0000256" key="1">
    <source>
        <dbReference type="ARBA" id="ARBA00022515"/>
    </source>
</evidence>
<dbReference type="InterPro" id="IPR005259">
    <property type="entry name" value="PriA"/>
</dbReference>
<dbReference type="PANTHER" id="PTHR30580">
    <property type="entry name" value="PRIMOSOMAL PROTEIN N"/>
    <property type="match status" value="1"/>
</dbReference>
<dbReference type="GeneID" id="1245693"/>
<dbReference type="InterPro" id="IPR042115">
    <property type="entry name" value="PriA_3primeBD_sf"/>
</dbReference>
<dbReference type="InterPro" id="IPR011545">
    <property type="entry name" value="DEAD/DEAH_box_helicase_dom"/>
</dbReference>
<dbReference type="InterPro" id="IPR041222">
    <property type="entry name" value="PriA_3primeBD"/>
</dbReference>
<dbReference type="GO" id="GO:0016887">
    <property type="term" value="F:ATP hydrolysis activity"/>
    <property type="evidence" value="ECO:0007669"/>
    <property type="project" value="RHEA"/>
</dbReference>
<feature type="binding site" evidence="12">
    <location>
        <position position="458"/>
    </location>
    <ligand>
        <name>Zn(2+)</name>
        <dbReference type="ChEBI" id="CHEBI:29105"/>
        <label>1</label>
    </ligand>
</feature>
<feature type="binding site" evidence="12">
    <location>
        <position position="467"/>
    </location>
    <ligand>
        <name>Zn(2+)</name>
        <dbReference type="ChEBI" id="CHEBI:29105"/>
        <label>2</label>
    </ligand>
</feature>
<dbReference type="GO" id="GO:0006270">
    <property type="term" value="P:DNA replication initiation"/>
    <property type="evidence" value="ECO:0007669"/>
    <property type="project" value="TreeGrafter"/>
</dbReference>
<evidence type="ECO:0000256" key="8">
    <source>
        <dbReference type="ARBA" id="ARBA00022840"/>
    </source>
</evidence>
<feature type="binding site" evidence="12">
    <location>
        <position position="470"/>
    </location>
    <ligand>
        <name>Zn(2+)</name>
        <dbReference type="ChEBI" id="CHEBI:29105"/>
        <label>2</label>
    </ligand>
</feature>
<dbReference type="EC" id="5.6.2.4" evidence="12"/>
<dbReference type="KEGG" id="cmg:NC81_00835"/>
<keyword evidence="1 12" id="KW-0639">Primosome</keyword>
<feature type="domain" description="Helicase ATP-binding" evidence="13">
    <location>
        <begin position="228"/>
        <end position="395"/>
    </location>
</feature>
<dbReference type="SMART" id="SM00490">
    <property type="entry name" value="HELICc"/>
    <property type="match status" value="1"/>
</dbReference>
<dbReference type="GO" id="GO:0005524">
    <property type="term" value="F:ATP binding"/>
    <property type="evidence" value="ECO:0007669"/>
    <property type="project" value="UniProtKB-UniRule"/>
</dbReference>
<dbReference type="GO" id="GO:0003677">
    <property type="term" value="F:DNA binding"/>
    <property type="evidence" value="ECO:0007669"/>
    <property type="project" value="UniProtKB-UniRule"/>
</dbReference>
<sequence>MDPTHQSFRLYAEVLVSANINKILDYGIPAELEDRVTIGSVVKVPLQRKVTNDKYKFAIVLKIKDSSDFANVIQPIAGISYEGVTLPKDLIDLIFWISQYYFCPLGSTLSLFLPTVYSQTHSTKHQNNVFLGQNAERTQEIIKSIEDPHQIAVLRKLLKTTKPLTPKELIKKTDISTKILDSLSKQGFIRIVDSANLEIQDEQLQYFLPEPPTLTQEQIEAINTISQSLITTKFQTCLLFGVTGSGKTEVYLQVIRKARSLGKSVILLVPEVALTIQTLSFFKMHFGAEVGVLHYKLSESERTQTWHKAARGLINIIIGPRSAIFCPMQNLGLIIVDEEHDGAYKQSDLPPFYQARDVAVMRGKFTNATVILGSATPSLESYTNALSKKYTLSVLSKRASTSIPTKVSLIDMNREMEKTRKKILFSPTVIRSIEQRLAVGEQTIIFFNRRGFHTNVSCSSCKYTLKCPHCDMILTFHKTERILLCHLCNTRLSKPITSCPQCHGTMTLQYRGAGTEKIEALLQDFFPTVRTIRLDSDTTRYRGSHDALIKQFATGKADILIGTQMIAKGMHFPAVTLSVVLSGDSGLYIPDFRAAEQVFQLITQVTGRSGRSYLPGEVLIQTFLPQNSTISHALAQDFPAFYKEEILGRKACNYPPFTRLIRCIFLGKCAEYTLQEAQRMHELIKQNLDAQASLMDISPCGHFKVKDLFHYQFLIKTRNILTVNKQLQDAFSAAKLSSKVRCIVDIDPITTFF</sequence>
<dbReference type="HAMAP" id="MF_00983">
    <property type="entry name" value="PriA"/>
    <property type="match status" value="1"/>
</dbReference>
<gene>
    <name evidence="12" type="primary">priA</name>
    <name evidence="14" type="ORF">BD36_00875</name>
</gene>
<dbReference type="InterPro" id="IPR041236">
    <property type="entry name" value="PriA_C"/>
</dbReference>
<dbReference type="GO" id="GO:0043138">
    <property type="term" value="F:3'-5' DNA helicase activity"/>
    <property type="evidence" value="ECO:0007669"/>
    <property type="project" value="UniProtKB-EC"/>
</dbReference>
<evidence type="ECO:0000259" key="13">
    <source>
        <dbReference type="PROSITE" id="PS51192"/>
    </source>
</evidence>
<dbReference type="GO" id="GO:0006302">
    <property type="term" value="P:double-strand break repair"/>
    <property type="evidence" value="ECO:0007669"/>
    <property type="project" value="InterPro"/>
</dbReference>
<proteinExistence type="inferred from homology"/>
<comment type="cofactor">
    <cofactor evidence="12">
        <name>Zn(2+)</name>
        <dbReference type="ChEBI" id="CHEBI:29105"/>
    </cofactor>
    <text evidence="12">Binds 2 zinc ions per subunit.</text>
</comment>
<evidence type="ECO:0000256" key="4">
    <source>
        <dbReference type="ARBA" id="ARBA00022741"/>
    </source>
</evidence>
<dbReference type="Gene3D" id="3.40.1440.60">
    <property type="entry name" value="PriA, 3(prime) DNA-binding domain"/>
    <property type="match status" value="1"/>
</dbReference>
<keyword evidence="6 12" id="KW-0347">Helicase</keyword>
<evidence type="ECO:0000256" key="9">
    <source>
        <dbReference type="ARBA" id="ARBA00023125"/>
    </source>
</evidence>
<dbReference type="KEGG" id="cmm:NC80_00820"/>
<comment type="catalytic activity">
    <reaction evidence="12">
        <text>Couples ATP hydrolysis with the unwinding of duplex DNA by translocating in the 3'-5' direction.</text>
        <dbReference type="EC" id="5.6.2.4"/>
    </reaction>
</comment>
<dbReference type="InterPro" id="IPR014001">
    <property type="entry name" value="Helicase_ATP-bd"/>
</dbReference>
<dbReference type="InterPro" id="IPR027417">
    <property type="entry name" value="P-loop_NTPase"/>
</dbReference>
<dbReference type="FunFam" id="3.40.50.300:FF:000489">
    <property type="entry name" value="Primosome assembly protein PriA"/>
    <property type="match status" value="1"/>
</dbReference>
<feature type="binding site" evidence="12">
    <location>
        <position position="499"/>
    </location>
    <ligand>
        <name>Zn(2+)</name>
        <dbReference type="ChEBI" id="CHEBI:29105"/>
        <label>1</label>
    </ligand>
</feature>
<evidence type="ECO:0000313" key="15">
    <source>
        <dbReference type="Proteomes" id="UP000260363"/>
    </source>
</evidence>
<dbReference type="PATRIC" id="fig|243161.6.peg.173"/>
<dbReference type="STRING" id="83560.NC80_00820"/>
<evidence type="ECO:0000313" key="14">
    <source>
        <dbReference type="EMBL" id="AJR10255.1"/>
    </source>
</evidence>
<dbReference type="SMR" id="A0A069ZPQ7"/>
<dbReference type="CDD" id="cd17929">
    <property type="entry name" value="DEXHc_priA"/>
    <property type="match status" value="1"/>
</dbReference>
<evidence type="ECO:0000256" key="11">
    <source>
        <dbReference type="ARBA" id="ARBA00048988"/>
    </source>
</evidence>
<keyword evidence="4 12" id="KW-0547">Nucleotide-binding</keyword>
<dbReference type="Pfam" id="PF18074">
    <property type="entry name" value="PriA_C"/>
    <property type="match status" value="1"/>
</dbReference>
<dbReference type="Pfam" id="PF00270">
    <property type="entry name" value="DEAD"/>
    <property type="match status" value="1"/>
</dbReference>
<feature type="binding site" evidence="12">
    <location>
        <position position="485"/>
    </location>
    <ligand>
        <name>Zn(2+)</name>
        <dbReference type="ChEBI" id="CHEBI:29105"/>
        <label>2</label>
    </ligand>
</feature>
<dbReference type="Pfam" id="PF18319">
    <property type="entry name" value="Zn_ribbon_PriA"/>
    <property type="match status" value="1"/>
</dbReference>
<evidence type="ECO:0000256" key="3">
    <source>
        <dbReference type="ARBA" id="ARBA00022723"/>
    </source>
</evidence>
<keyword evidence="9 12" id="KW-0238">DNA-binding</keyword>
<dbReference type="GO" id="GO:0006310">
    <property type="term" value="P:DNA recombination"/>
    <property type="evidence" value="ECO:0007669"/>
    <property type="project" value="InterPro"/>
</dbReference>
<keyword evidence="7 12" id="KW-0862">Zinc</keyword>
<comment type="function">
    <text evidence="12">Initiates the restart of stalled replication forks, which reloads the replicative helicase on sites other than the origin of replication. Recognizes and binds to abandoned replication forks and remodels them to uncover a helicase loading site. Promotes assembly of the primosome at these replication forks.</text>
</comment>
<feature type="binding site" evidence="12">
    <location>
        <position position="488"/>
    </location>
    <ligand>
        <name>Zn(2+)</name>
        <dbReference type="ChEBI" id="CHEBI:29105"/>
        <label>2</label>
    </ligand>
</feature>
<dbReference type="Pfam" id="PF17764">
    <property type="entry name" value="PriA_3primeBD"/>
    <property type="match status" value="1"/>
</dbReference>
<dbReference type="RefSeq" id="WP_010229552.1">
    <property type="nucleotide sequence ID" value="NZ_CP007217.1"/>
</dbReference>
<evidence type="ECO:0000256" key="5">
    <source>
        <dbReference type="ARBA" id="ARBA00022801"/>
    </source>
</evidence>
<comment type="similarity">
    <text evidence="12">Belongs to the helicase family. PriA subfamily.</text>
</comment>
<evidence type="ECO:0000256" key="12">
    <source>
        <dbReference type="HAMAP-Rule" id="MF_00983"/>
    </source>
</evidence>
<evidence type="ECO:0000256" key="6">
    <source>
        <dbReference type="ARBA" id="ARBA00022806"/>
    </source>
</evidence>
<dbReference type="OMA" id="PFCSVNM"/>
<dbReference type="SMART" id="SM00487">
    <property type="entry name" value="DEXDc"/>
    <property type="match status" value="1"/>
</dbReference>
<dbReference type="AlphaFoldDB" id="A0A069ZPQ7"/>
<dbReference type="NCBIfam" id="TIGR00595">
    <property type="entry name" value="priA"/>
    <property type="match status" value="1"/>
</dbReference>
<dbReference type="KEGG" id="cmx:DNC_00835"/>
<dbReference type="PANTHER" id="PTHR30580:SF0">
    <property type="entry name" value="PRIMOSOMAL PROTEIN N"/>
    <property type="match status" value="1"/>
</dbReference>
<keyword evidence="3 12" id="KW-0479">Metal-binding</keyword>
<reference evidence="14 15" key="1">
    <citation type="submission" date="2014-02" db="EMBL/GenBank/DDBJ databases">
        <authorList>
            <person name="Chen C."/>
            <person name="Conrad T.A."/>
            <person name="Zhou Z."/>
            <person name="Lai Z."/>
            <person name="Zhong G."/>
        </authorList>
    </citation>
    <scope>NUCLEOTIDE SEQUENCE [LARGE SCALE GENOMIC DNA]</scope>
    <source>
        <strain evidence="14 15">Nigg3-28</strain>
    </source>
</reference>
<dbReference type="PROSITE" id="PS51192">
    <property type="entry name" value="HELICASE_ATP_BIND_1"/>
    <property type="match status" value="1"/>
</dbReference>
<comment type="catalytic activity">
    <reaction evidence="11 12">
        <text>ATP + H2O = ADP + phosphate + H(+)</text>
        <dbReference type="Rhea" id="RHEA:13065"/>
        <dbReference type="ChEBI" id="CHEBI:15377"/>
        <dbReference type="ChEBI" id="CHEBI:15378"/>
        <dbReference type="ChEBI" id="CHEBI:30616"/>
        <dbReference type="ChEBI" id="CHEBI:43474"/>
        <dbReference type="ChEBI" id="CHEBI:456216"/>
        <dbReference type="EC" id="5.6.2.4"/>
    </reaction>
</comment>
<keyword evidence="5 12" id="KW-0378">Hydrolase</keyword>
<dbReference type="InterPro" id="IPR040498">
    <property type="entry name" value="PriA_CRR"/>
</dbReference>
<organism evidence="14 15">
    <name type="scientific">Chlamydia muridarum</name>
    <dbReference type="NCBI Taxonomy" id="83560"/>
    <lineage>
        <taxon>Bacteria</taxon>
        <taxon>Pseudomonadati</taxon>
        <taxon>Chlamydiota</taxon>
        <taxon>Chlamydiia</taxon>
        <taxon>Chlamydiales</taxon>
        <taxon>Chlamydiaceae</taxon>
        <taxon>Chlamydia/Chlamydophila group</taxon>
        <taxon>Chlamydia</taxon>
    </lineage>
</organism>
<dbReference type="GO" id="GO:0008270">
    <property type="term" value="F:zinc ion binding"/>
    <property type="evidence" value="ECO:0007669"/>
    <property type="project" value="UniProtKB-UniRule"/>
</dbReference>
<comment type="subunit">
    <text evidence="12">Component of the replication restart primosome.</text>
</comment>
<feature type="binding site" evidence="12">
    <location>
        <position position="461"/>
    </location>
    <ligand>
        <name>Zn(2+)</name>
        <dbReference type="ChEBI" id="CHEBI:29105"/>
        <label>1</label>
    </ligand>
</feature>
<dbReference type="GO" id="GO:1990077">
    <property type="term" value="C:primosome complex"/>
    <property type="evidence" value="ECO:0007669"/>
    <property type="project" value="UniProtKB-UniRule"/>
</dbReference>
<protein>
    <recommendedName>
        <fullName evidence="12">Replication restart protein PriA</fullName>
    </recommendedName>
    <alternativeName>
        <fullName evidence="12">ATP-dependent DNA helicase PriA</fullName>
        <ecNumber evidence="12">5.6.2.4</ecNumber>
    </alternativeName>
    <alternativeName>
        <fullName evidence="12">DNA 3'-5' helicase PriA</fullName>
    </alternativeName>
</protein>